<dbReference type="PROSITE" id="PS50056">
    <property type="entry name" value="TYR_PHOSPHATASE_2"/>
    <property type="match status" value="1"/>
</dbReference>
<organism evidence="3 4">
    <name type="scientific">Avibacterium avium</name>
    <name type="common">Pasteurella avium</name>
    <dbReference type="NCBI Taxonomy" id="751"/>
    <lineage>
        <taxon>Bacteria</taxon>
        <taxon>Pseudomonadati</taxon>
        <taxon>Pseudomonadota</taxon>
        <taxon>Gammaproteobacteria</taxon>
        <taxon>Pasteurellales</taxon>
        <taxon>Pasteurellaceae</taxon>
        <taxon>Avibacterium</taxon>
    </lineage>
</organism>
<dbReference type="InterPro" id="IPR000387">
    <property type="entry name" value="Tyr_Pase_dom"/>
</dbReference>
<dbReference type="InterPro" id="IPR029021">
    <property type="entry name" value="Prot-tyrosine_phosphatase-like"/>
</dbReference>
<dbReference type="GeneID" id="300133574"/>
<dbReference type="Pfam" id="PF22741">
    <property type="entry name" value="PTP-NADK"/>
    <property type="match status" value="1"/>
</dbReference>
<dbReference type="SUPFAM" id="SSF52799">
    <property type="entry name" value="(Phosphotyrosine protein) phosphatases II"/>
    <property type="match status" value="1"/>
</dbReference>
<keyword evidence="4" id="KW-1185">Reference proteome</keyword>
<comment type="similarity">
    <text evidence="1">Belongs to the protein-tyrosine phosphatase family.</text>
</comment>
<dbReference type="PROSITE" id="PS00383">
    <property type="entry name" value="TYR_PHOSPHATASE_1"/>
    <property type="match status" value="1"/>
</dbReference>
<accession>A0A379ATA8</accession>
<evidence type="ECO:0000313" key="3">
    <source>
        <dbReference type="EMBL" id="SUB24333.1"/>
    </source>
</evidence>
<feature type="domain" description="Tyrosine specific protein phosphatases" evidence="2">
    <location>
        <begin position="104"/>
        <end position="156"/>
    </location>
</feature>
<evidence type="ECO:0000313" key="4">
    <source>
        <dbReference type="Proteomes" id="UP000255098"/>
    </source>
</evidence>
<dbReference type="AlphaFoldDB" id="A0A379ATA8"/>
<protein>
    <submittedName>
        <fullName evidence="3">Protein tyrosine/serine phosphatase</fullName>
    </submittedName>
</protein>
<dbReference type="InterPro" id="IPR055214">
    <property type="entry name" value="PTP-NADK"/>
</dbReference>
<dbReference type="EMBL" id="UGSP01000001">
    <property type="protein sequence ID" value="SUB24333.1"/>
    <property type="molecule type" value="Genomic_DNA"/>
</dbReference>
<dbReference type="PROSITE" id="PS51257">
    <property type="entry name" value="PROKAR_LIPOPROTEIN"/>
    <property type="match status" value="1"/>
</dbReference>
<evidence type="ECO:0000259" key="2">
    <source>
        <dbReference type="PROSITE" id="PS50056"/>
    </source>
</evidence>
<dbReference type="PANTHER" id="PTHR31126">
    <property type="entry name" value="TYROSINE-PROTEIN PHOSPHATASE"/>
    <property type="match status" value="1"/>
</dbReference>
<name>A0A379ATA8_AVIAV</name>
<dbReference type="Gene3D" id="3.90.190.10">
    <property type="entry name" value="Protein tyrosine phosphatase superfamily"/>
    <property type="match status" value="1"/>
</dbReference>
<dbReference type="InterPro" id="IPR016130">
    <property type="entry name" value="Tyr_Pase_AS"/>
</dbReference>
<dbReference type="PANTHER" id="PTHR31126:SF72">
    <property type="entry name" value="DUAL SPECIFICITY PROTEIN PHOSPHATASE TPBA"/>
    <property type="match status" value="1"/>
</dbReference>
<dbReference type="RefSeq" id="WP_115249554.1">
    <property type="nucleotide sequence ID" value="NZ_JBMMFP010000002.1"/>
</dbReference>
<evidence type="ECO:0000256" key="1">
    <source>
        <dbReference type="ARBA" id="ARBA00009580"/>
    </source>
</evidence>
<dbReference type="Proteomes" id="UP000255098">
    <property type="component" value="Unassembled WGS sequence"/>
</dbReference>
<proteinExistence type="inferred from homology"/>
<gene>
    <name evidence="3" type="ORF">NCTC11297_01370</name>
</gene>
<sequence length="194" mass="22809">MKKTYIIIPILFISSCTTTPTETPQNTQHWAVLQNQETNLYNIDNKLFRSEQLTSENYDLIQKHNIKTIVNLRFFDRNEDKNAFQHTNLKLINTPLLSWAITPKEVANVLWEIEQAQNQGAVLVHCYHGADRTGLISAMYRIIYQNWEPNEAKREMIEGPYGFHSIWKNIEGFFTPDNINQVRENLIQLRMNKN</sequence>
<reference evidence="3 4" key="1">
    <citation type="submission" date="2018-06" db="EMBL/GenBank/DDBJ databases">
        <authorList>
            <consortium name="Pathogen Informatics"/>
            <person name="Doyle S."/>
        </authorList>
    </citation>
    <scope>NUCLEOTIDE SEQUENCE [LARGE SCALE GENOMIC DNA]</scope>
    <source>
        <strain evidence="4">NCTC 11297</strain>
    </source>
</reference>
<dbReference type="GO" id="GO:0016791">
    <property type="term" value="F:phosphatase activity"/>
    <property type="evidence" value="ECO:0007669"/>
    <property type="project" value="TreeGrafter"/>
</dbReference>